<keyword evidence="5 11" id="KW-0472">Membrane</keyword>
<dbReference type="OrthoDB" id="10033135at2759"/>
<keyword evidence="3 11" id="KW-1133">Transmembrane helix</keyword>
<evidence type="ECO:0000256" key="4">
    <source>
        <dbReference type="ARBA" id="ARBA00023040"/>
    </source>
</evidence>
<proteinExistence type="inferred from homology"/>
<dbReference type="GO" id="GO:0005886">
    <property type="term" value="C:plasma membrane"/>
    <property type="evidence" value="ECO:0007669"/>
    <property type="project" value="TreeGrafter"/>
</dbReference>
<sequence length="478" mass="54448">MADYALYSDDQNYTTDFSKLPYYNFSGFPSSAFQLPTVEDLLAKVYVSRVLLGLVYSAILLVCTVGNTLLVAVVCRFEGTRTRANLLLVNLVVSDLMTALLANLLLVNLVVSDLMTALLCVPFNIDYYVVRSEDWVFGTAMCAAVNYIKTVSLYVSTNTLVAMAIDRCLAVTSDLRSRKPTKRLYIPIAIIWVSSLLLAIPDLIFSDTVEFHFGDIGDVYDELFFVTGANVSDDSYDFLSPYTGNYAGVDVRTYCRRMWSIDQKVAYRAKSLLIFVLQFAVPAIIMAVCSLLVVRTVWWRKIPGIQCGWQIKAMERSRRKSFLLVILVISFILCLGPSHIYDLIRDYGNVLQKEVANTMMFYVFEGFAMSNCVINTVAYVAVDNRMRKYIKRLFVTKLCRPRKTTSRTHTRSSSSFTYRGRTLSFQEKRQFIRTIEGSSTTNLALDYYIMIKLSRQLGDQYRRRMQNATIVEQKETAL</sequence>
<evidence type="ECO:0000256" key="11">
    <source>
        <dbReference type="SAM" id="Phobius"/>
    </source>
</evidence>
<evidence type="ECO:0000256" key="7">
    <source>
        <dbReference type="ARBA" id="ARBA00023170"/>
    </source>
</evidence>
<keyword evidence="8" id="KW-0325">Glycoprotein</keyword>
<comment type="subcellular location">
    <subcellularLocation>
        <location evidence="1">Membrane</location>
        <topology evidence="1">Multi-pass membrane protein</topology>
    </subcellularLocation>
</comment>
<evidence type="ECO:0000256" key="6">
    <source>
        <dbReference type="ARBA" id="ARBA00023157"/>
    </source>
</evidence>
<dbReference type="InterPro" id="IPR000276">
    <property type="entry name" value="GPCR_Rhodpsn"/>
</dbReference>
<dbReference type="PROSITE" id="PS00237">
    <property type="entry name" value="G_PROTEIN_RECEP_F1_1"/>
    <property type="match status" value="1"/>
</dbReference>
<feature type="transmembrane region" description="Helical" evidence="11">
    <location>
        <begin position="184"/>
        <end position="205"/>
    </location>
</feature>
<dbReference type="PRINTS" id="PR00237">
    <property type="entry name" value="GPCRRHODOPSN"/>
</dbReference>
<evidence type="ECO:0000313" key="13">
    <source>
        <dbReference type="Proteomes" id="UP000838412"/>
    </source>
</evidence>
<dbReference type="Pfam" id="PF00001">
    <property type="entry name" value="7tm_1"/>
    <property type="match status" value="2"/>
</dbReference>
<evidence type="ECO:0000256" key="10">
    <source>
        <dbReference type="RuleBase" id="RU000688"/>
    </source>
</evidence>
<dbReference type="SUPFAM" id="SSF81321">
    <property type="entry name" value="Family A G protein-coupled receptor-like"/>
    <property type="match status" value="2"/>
</dbReference>
<dbReference type="PANTHER" id="PTHR24238">
    <property type="entry name" value="G-PROTEIN COUPLED RECEPTOR"/>
    <property type="match status" value="1"/>
</dbReference>
<organism evidence="12 13">
    <name type="scientific">Branchiostoma lanceolatum</name>
    <name type="common">Common lancelet</name>
    <name type="synonym">Amphioxus lanceolatum</name>
    <dbReference type="NCBI Taxonomy" id="7740"/>
    <lineage>
        <taxon>Eukaryota</taxon>
        <taxon>Metazoa</taxon>
        <taxon>Chordata</taxon>
        <taxon>Cephalochordata</taxon>
        <taxon>Leptocardii</taxon>
        <taxon>Amphioxiformes</taxon>
        <taxon>Branchiostomatidae</taxon>
        <taxon>Branchiostoma</taxon>
    </lineage>
</organism>
<evidence type="ECO:0000313" key="12">
    <source>
        <dbReference type="EMBL" id="CAH1245611.1"/>
    </source>
</evidence>
<protein>
    <submittedName>
        <fullName evidence="12">PROKR2 protein</fullName>
    </submittedName>
</protein>
<evidence type="ECO:0000256" key="8">
    <source>
        <dbReference type="ARBA" id="ARBA00023180"/>
    </source>
</evidence>
<feature type="transmembrane region" description="Helical" evidence="11">
    <location>
        <begin position="322"/>
        <end position="341"/>
    </location>
</feature>
<keyword evidence="2 10" id="KW-0812">Transmembrane</keyword>
<dbReference type="GO" id="GO:0008188">
    <property type="term" value="F:neuropeptide receptor activity"/>
    <property type="evidence" value="ECO:0007669"/>
    <property type="project" value="TreeGrafter"/>
</dbReference>
<keyword evidence="13" id="KW-1185">Reference proteome</keyword>
<keyword evidence="9 10" id="KW-0807">Transducer</keyword>
<feature type="transmembrane region" description="Helical" evidence="11">
    <location>
        <begin position="272"/>
        <end position="294"/>
    </location>
</feature>
<reference evidence="12" key="1">
    <citation type="submission" date="2022-01" db="EMBL/GenBank/DDBJ databases">
        <authorList>
            <person name="Braso-Vives M."/>
        </authorList>
    </citation>
    <scope>NUCLEOTIDE SEQUENCE</scope>
</reference>
<comment type="similarity">
    <text evidence="10">Belongs to the G-protein coupled receptor 1 family.</text>
</comment>
<dbReference type="PANTHER" id="PTHR24238:SF74">
    <property type="entry name" value="PROKINETICIN RECEPTOR 2"/>
    <property type="match status" value="1"/>
</dbReference>
<feature type="transmembrane region" description="Helical" evidence="11">
    <location>
        <begin position="50"/>
        <end position="75"/>
    </location>
</feature>
<feature type="transmembrane region" description="Helical" evidence="11">
    <location>
        <begin position="87"/>
        <end position="111"/>
    </location>
</feature>
<keyword evidence="7 10" id="KW-0675">Receptor</keyword>
<evidence type="ECO:0000256" key="5">
    <source>
        <dbReference type="ARBA" id="ARBA00023136"/>
    </source>
</evidence>
<evidence type="ECO:0000256" key="9">
    <source>
        <dbReference type="ARBA" id="ARBA00023224"/>
    </source>
</evidence>
<dbReference type="Gene3D" id="1.20.1070.10">
    <property type="entry name" value="Rhodopsin 7-helix transmembrane proteins"/>
    <property type="match status" value="2"/>
</dbReference>
<accession>A0A8J9Z1X3</accession>
<keyword evidence="6" id="KW-1015">Disulfide bond</keyword>
<evidence type="ECO:0000256" key="3">
    <source>
        <dbReference type="ARBA" id="ARBA00022989"/>
    </source>
</evidence>
<evidence type="ECO:0000256" key="1">
    <source>
        <dbReference type="ARBA" id="ARBA00004141"/>
    </source>
</evidence>
<gene>
    <name evidence="12" type="primary">PROKR2</name>
    <name evidence="12" type="ORF">BLAG_LOCUS7878</name>
</gene>
<dbReference type="EMBL" id="OV696699">
    <property type="protein sequence ID" value="CAH1245611.1"/>
    <property type="molecule type" value="Genomic_DNA"/>
</dbReference>
<evidence type="ECO:0000256" key="2">
    <source>
        <dbReference type="ARBA" id="ARBA00022692"/>
    </source>
</evidence>
<feature type="transmembrane region" description="Helical" evidence="11">
    <location>
        <begin position="361"/>
        <end position="382"/>
    </location>
</feature>
<keyword evidence="4 10" id="KW-0297">G-protein coupled receptor</keyword>
<dbReference type="Proteomes" id="UP000838412">
    <property type="component" value="Chromosome 14"/>
</dbReference>
<dbReference type="AlphaFoldDB" id="A0A8J9Z1X3"/>
<name>A0A8J9Z1X3_BRALA</name>